<evidence type="ECO:0000313" key="4">
    <source>
        <dbReference type="Proteomes" id="UP000738349"/>
    </source>
</evidence>
<protein>
    <recommendedName>
        <fullName evidence="5">Infection structure specific protein</fullName>
    </recommendedName>
</protein>
<keyword evidence="2" id="KW-0732">Signal</keyword>
<name>A0A9P9IM17_9HYPO</name>
<evidence type="ECO:0000256" key="1">
    <source>
        <dbReference type="SAM" id="MobiDB-lite"/>
    </source>
</evidence>
<feature type="signal peptide" evidence="2">
    <location>
        <begin position="1"/>
        <end position="16"/>
    </location>
</feature>
<evidence type="ECO:0000313" key="3">
    <source>
        <dbReference type="EMBL" id="KAH7124189.1"/>
    </source>
</evidence>
<comment type="caution">
    <text evidence="3">The sequence shown here is derived from an EMBL/GenBank/DDBJ whole genome shotgun (WGS) entry which is preliminary data.</text>
</comment>
<keyword evidence="4" id="KW-1185">Reference proteome</keyword>
<reference evidence="3" key="1">
    <citation type="journal article" date="2021" name="Nat. Commun.">
        <title>Genetic determinants of endophytism in the Arabidopsis root mycobiome.</title>
        <authorList>
            <person name="Mesny F."/>
            <person name="Miyauchi S."/>
            <person name="Thiergart T."/>
            <person name="Pickel B."/>
            <person name="Atanasova L."/>
            <person name="Karlsson M."/>
            <person name="Huettel B."/>
            <person name="Barry K.W."/>
            <person name="Haridas S."/>
            <person name="Chen C."/>
            <person name="Bauer D."/>
            <person name="Andreopoulos W."/>
            <person name="Pangilinan J."/>
            <person name="LaButti K."/>
            <person name="Riley R."/>
            <person name="Lipzen A."/>
            <person name="Clum A."/>
            <person name="Drula E."/>
            <person name="Henrissat B."/>
            <person name="Kohler A."/>
            <person name="Grigoriev I.V."/>
            <person name="Martin F.M."/>
            <person name="Hacquard S."/>
        </authorList>
    </citation>
    <scope>NUCLEOTIDE SEQUENCE</scope>
    <source>
        <strain evidence="3">MPI-CAGE-AT-0147</strain>
    </source>
</reference>
<sequence>MRSAILLAAGATIVAATHPAVDRLEKRDAEECSSIYLELLPSMINTPTPGSSLVEFLNTQTQATDFTAVPCEIPTITGSFAEEYTSWASAMVSWYSDQKEGISILLAACSDVPEASQQLYSAAKYIASCDAQWPSPTGSSSSSDGSSSDDSNADSSSDDEDEDDSNKVDDNGAGVTSIKAGIALAVAGIAGVIML</sequence>
<dbReference type="OrthoDB" id="4845881at2759"/>
<dbReference type="AlphaFoldDB" id="A0A9P9IM17"/>
<organism evidence="3 4">
    <name type="scientific">Dactylonectria macrodidyma</name>
    <dbReference type="NCBI Taxonomy" id="307937"/>
    <lineage>
        <taxon>Eukaryota</taxon>
        <taxon>Fungi</taxon>
        <taxon>Dikarya</taxon>
        <taxon>Ascomycota</taxon>
        <taxon>Pezizomycotina</taxon>
        <taxon>Sordariomycetes</taxon>
        <taxon>Hypocreomycetidae</taxon>
        <taxon>Hypocreales</taxon>
        <taxon>Nectriaceae</taxon>
        <taxon>Dactylonectria</taxon>
    </lineage>
</organism>
<evidence type="ECO:0000256" key="2">
    <source>
        <dbReference type="SAM" id="SignalP"/>
    </source>
</evidence>
<feature type="compositionally biased region" description="Low complexity" evidence="1">
    <location>
        <begin position="138"/>
        <end position="155"/>
    </location>
</feature>
<evidence type="ECO:0008006" key="5">
    <source>
        <dbReference type="Google" id="ProtNLM"/>
    </source>
</evidence>
<feature type="chain" id="PRO_5040473462" description="Infection structure specific protein" evidence="2">
    <location>
        <begin position="17"/>
        <end position="195"/>
    </location>
</feature>
<dbReference type="Proteomes" id="UP000738349">
    <property type="component" value="Unassembled WGS sequence"/>
</dbReference>
<dbReference type="EMBL" id="JAGMUV010000022">
    <property type="protein sequence ID" value="KAH7124189.1"/>
    <property type="molecule type" value="Genomic_DNA"/>
</dbReference>
<gene>
    <name evidence="3" type="ORF">EDB81DRAFT_872433</name>
</gene>
<feature type="region of interest" description="Disordered" evidence="1">
    <location>
        <begin position="136"/>
        <end position="173"/>
    </location>
</feature>
<proteinExistence type="predicted"/>
<accession>A0A9P9IM17</accession>